<dbReference type="InterPro" id="IPR010982">
    <property type="entry name" value="Lambda_DNA-bd_dom_sf"/>
</dbReference>
<dbReference type="SUPFAM" id="SSF47413">
    <property type="entry name" value="lambda repressor-like DNA-binding domains"/>
    <property type="match status" value="1"/>
</dbReference>
<dbReference type="PROSITE" id="PS50943">
    <property type="entry name" value="HTH_CROC1"/>
    <property type="match status" value="1"/>
</dbReference>
<reference evidence="2 3" key="1">
    <citation type="submission" date="2017-04" db="EMBL/GenBank/DDBJ databases">
        <authorList>
            <person name="Afonso C.L."/>
            <person name="Miller P.J."/>
            <person name="Scott M.A."/>
            <person name="Spackman E."/>
            <person name="Goraichik I."/>
            <person name="Dimitrov K.M."/>
            <person name="Suarez D.L."/>
            <person name="Swayne D.E."/>
        </authorList>
    </citation>
    <scope>NUCLEOTIDE SEQUENCE [LARGE SCALE GENOMIC DNA]</scope>
    <source>
        <strain evidence="2 3">USBA 355</strain>
    </source>
</reference>
<dbReference type="Gene3D" id="1.10.260.40">
    <property type="entry name" value="lambda repressor-like DNA-binding domains"/>
    <property type="match status" value="1"/>
</dbReference>
<evidence type="ECO:0000313" key="2">
    <source>
        <dbReference type="EMBL" id="SMF58294.1"/>
    </source>
</evidence>
<dbReference type="GO" id="GO:0003677">
    <property type="term" value="F:DNA binding"/>
    <property type="evidence" value="ECO:0007669"/>
    <property type="project" value="InterPro"/>
</dbReference>
<dbReference type="Proteomes" id="UP000192917">
    <property type="component" value="Unassembled WGS sequence"/>
</dbReference>
<dbReference type="CDD" id="cd00093">
    <property type="entry name" value="HTH_XRE"/>
    <property type="match status" value="1"/>
</dbReference>
<keyword evidence="3" id="KW-1185">Reference proteome</keyword>
<gene>
    <name evidence="2" type="ORF">SAMN05428998_1227</name>
</gene>
<dbReference type="AlphaFoldDB" id="A0A1Y6CJU6"/>
<sequence length="140" mass="15516">MLTMNAVETKELGLSEGGETLGERVRRLRQSRGLTQAALGKLVGMSQQTVHTIEQGDSQRPRRLPELAQALGTSVDFLAYGTGPRDVASERHAVPERPPESFQIRSVGPGQMLLRIEQVVTIDQFRRIALILAEPTEEER</sequence>
<accession>A0A1Y6CJU6</accession>
<proteinExistence type="predicted"/>
<dbReference type="RefSeq" id="WP_085124854.1">
    <property type="nucleotide sequence ID" value="NZ_FWZX01000022.1"/>
</dbReference>
<feature type="domain" description="HTH cro/C1-type" evidence="1">
    <location>
        <begin position="25"/>
        <end position="78"/>
    </location>
</feature>
<protein>
    <submittedName>
        <fullName evidence="2">Transcriptional regulator, contains XRE-family HTH domain</fullName>
    </submittedName>
</protein>
<evidence type="ECO:0000259" key="1">
    <source>
        <dbReference type="PROSITE" id="PS50943"/>
    </source>
</evidence>
<dbReference type="Pfam" id="PF13560">
    <property type="entry name" value="HTH_31"/>
    <property type="match status" value="1"/>
</dbReference>
<organism evidence="2 3">
    <name type="scientific">Tistlia consotensis USBA 355</name>
    <dbReference type="NCBI Taxonomy" id="560819"/>
    <lineage>
        <taxon>Bacteria</taxon>
        <taxon>Pseudomonadati</taxon>
        <taxon>Pseudomonadota</taxon>
        <taxon>Alphaproteobacteria</taxon>
        <taxon>Rhodospirillales</taxon>
        <taxon>Rhodovibrionaceae</taxon>
        <taxon>Tistlia</taxon>
    </lineage>
</organism>
<dbReference type="EMBL" id="FWZX01000022">
    <property type="protein sequence ID" value="SMF58294.1"/>
    <property type="molecule type" value="Genomic_DNA"/>
</dbReference>
<dbReference type="InterPro" id="IPR001387">
    <property type="entry name" value="Cro/C1-type_HTH"/>
</dbReference>
<evidence type="ECO:0000313" key="3">
    <source>
        <dbReference type="Proteomes" id="UP000192917"/>
    </source>
</evidence>
<dbReference type="STRING" id="560819.SAMN05428998_1227"/>
<dbReference type="SMART" id="SM00530">
    <property type="entry name" value="HTH_XRE"/>
    <property type="match status" value="1"/>
</dbReference>
<name>A0A1Y6CJU6_9PROT</name>